<dbReference type="InterPro" id="IPR004499">
    <property type="entry name" value="Pro-tRNA-ligase_IIa_arc-type"/>
</dbReference>
<dbReference type="InterPro" id="IPR002316">
    <property type="entry name" value="Pro-tRNA-ligase_IIa"/>
</dbReference>
<dbReference type="CDD" id="cd00862">
    <property type="entry name" value="ProRS_anticodon_zinc"/>
    <property type="match status" value="1"/>
</dbReference>
<evidence type="ECO:0000256" key="6">
    <source>
        <dbReference type="ARBA" id="ARBA00047671"/>
    </source>
</evidence>
<dbReference type="InterPro" id="IPR004154">
    <property type="entry name" value="Anticodon-bd"/>
</dbReference>
<dbReference type="NCBIfam" id="TIGR00408">
    <property type="entry name" value="proS_fam_I"/>
    <property type="match status" value="1"/>
</dbReference>
<accession>A0A075HIW4</accession>
<keyword evidence="3 8" id="KW-0067">ATP-binding</keyword>
<name>A0A075HIW4_9ARCH</name>
<evidence type="ECO:0000256" key="2">
    <source>
        <dbReference type="ARBA" id="ARBA00022741"/>
    </source>
</evidence>
<keyword evidence="4 8" id="KW-0648">Protein biosynthesis</keyword>
<evidence type="ECO:0000256" key="7">
    <source>
        <dbReference type="ARBA" id="ARBA00060806"/>
    </source>
</evidence>
<evidence type="ECO:0000259" key="9">
    <source>
        <dbReference type="PROSITE" id="PS50862"/>
    </source>
</evidence>
<dbReference type="GO" id="GO:0005737">
    <property type="term" value="C:cytoplasm"/>
    <property type="evidence" value="ECO:0007669"/>
    <property type="project" value="UniProtKB-SubCell"/>
</dbReference>
<dbReference type="EMBL" id="KF901052">
    <property type="protein sequence ID" value="AIF16336.1"/>
    <property type="molecule type" value="Genomic_DNA"/>
</dbReference>
<dbReference type="FunFam" id="3.40.50.800:FF:000005">
    <property type="entry name" value="bifunctional glutamate/proline--tRNA ligase"/>
    <property type="match status" value="1"/>
</dbReference>
<dbReference type="InterPro" id="IPR017449">
    <property type="entry name" value="Pro-tRNA_synth_II"/>
</dbReference>
<evidence type="ECO:0000256" key="1">
    <source>
        <dbReference type="ARBA" id="ARBA00022598"/>
    </source>
</evidence>
<evidence type="ECO:0000256" key="4">
    <source>
        <dbReference type="ARBA" id="ARBA00022917"/>
    </source>
</evidence>
<dbReference type="InterPro" id="IPR016061">
    <property type="entry name" value="Pro-tRNA_ligase_II_C"/>
</dbReference>
<dbReference type="Pfam" id="PF09180">
    <property type="entry name" value="ProRS-C_1"/>
    <property type="match status" value="1"/>
</dbReference>
<comment type="function">
    <text evidence="8">Catalyzes the attachment of proline to tRNA(Pro) in a two-step reaction: proline is first activated by ATP to form Pro-AMP and then transferred to the acceptor end of tRNA(Pro).</text>
</comment>
<comment type="subcellular location">
    <subcellularLocation>
        <location evidence="8">Cytoplasm</location>
    </subcellularLocation>
</comment>
<dbReference type="InterPro" id="IPR036621">
    <property type="entry name" value="Anticodon-bd_dom_sf"/>
</dbReference>
<dbReference type="GO" id="GO:0005524">
    <property type="term" value="F:ATP binding"/>
    <property type="evidence" value="ECO:0007669"/>
    <property type="project" value="UniProtKB-UniRule"/>
</dbReference>
<dbReference type="PANTHER" id="PTHR43382">
    <property type="entry name" value="PROLYL-TRNA SYNTHETASE"/>
    <property type="match status" value="1"/>
</dbReference>
<feature type="domain" description="Aminoacyl-transfer RNA synthetases class-II family profile" evidence="9">
    <location>
        <begin position="34"/>
        <end position="285"/>
    </location>
</feature>
<sequence>MKEKVIGITVRKNEDFSEWYTQVVLKAELADYAAVKGFVTLRPYGFAIWNKIKDFFDGEIKALGHQDAYFPSLIPESLLKQEEKHFTGFTPEVFWVTHAGDRKLDDRLAVRPTSETIAYSSYAKWIRSWRDLPLLLNFWNSVLRAEIKSTKPFIRTSEFLWQEGHTVHETRKDTDKEVLTILELYRILVEDHLAIPVLVGKKTDREKFVGALYTTTLESLMPDGKALQMGTSHNLGQNFSKPFGIKFVGRDEKEHYAWQASWGVSWRLIGALIMVHGDDKGLVIPPRLAPIQIVLVPIFYNKKDEKKVISKLKRIYEMLKKEGIPSHMDDRKDYTPGWKFNEWELKGVPLRIEIGPRDISQAKVTLVRRDTSEKIIVDYKKTLSTVKKILDKIQGDLFLKAKKYLDDHITTLKDYKKFNNTLDGKKGLIRATWCSRDRCEESIKEETGADIRLIPLKTEKPSSKCIYCGEPAKLVAYFGRAY</sequence>
<dbReference type="InterPro" id="IPR006195">
    <property type="entry name" value="aa-tRNA-synth_II"/>
</dbReference>
<dbReference type="GO" id="GO:0004827">
    <property type="term" value="F:proline-tRNA ligase activity"/>
    <property type="evidence" value="ECO:0007669"/>
    <property type="project" value="UniProtKB-UniRule"/>
</dbReference>
<dbReference type="InterPro" id="IPR002314">
    <property type="entry name" value="aa-tRNA-synt_IIb"/>
</dbReference>
<keyword evidence="1 8" id="KW-0436">Ligase</keyword>
<dbReference type="GO" id="GO:0017101">
    <property type="term" value="C:aminoacyl-tRNA synthetase multienzyme complex"/>
    <property type="evidence" value="ECO:0007669"/>
    <property type="project" value="TreeGrafter"/>
</dbReference>
<dbReference type="PROSITE" id="PS50862">
    <property type="entry name" value="AA_TRNA_LIGASE_II"/>
    <property type="match status" value="1"/>
</dbReference>
<comment type="catalytic activity">
    <reaction evidence="6 8">
        <text>tRNA(Pro) + L-proline + ATP = L-prolyl-tRNA(Pro) + AMP + diphosphate</text>
        <dbReference type="Rhea" id="RHEA:14305"/>
        <dbReference type="Rhea" id="RHEA-COMP:9700"/>
        <dbReference type="Rhea" id="RHEA-COMP:9702"/>
        <dbReference type="ChEBI" id="CHEBI:30616"/>
        <dbReference type="ChEBI" id="CHEBI:33019"/>
        <dbReference type="ChEBI" id="CHEBI:60039"/>
        <dbReference type="ChEBI" id="CHEBI:78442"/>
        <dbReference type="ChEBI" id="CHEBI:78532"/>
        <dbReference type="ChEBI" id="CHEBI:456215"/>
        <dbReference type="EC" id="6.1.1.15"/>
    </reaction>
</comment>
<evidence type="ECO:0000256" key="3">
    <source>
        <dbReference type="ARBA" id="ARBA00022840"/>
    </source>
</evidence>
<evidence type="ECO:0000256" key="5">
    <source>
        <dbReference type="ARBA" id="ARBA00023146"/>
    </source>
</evidence>
<dbReference type="Gene3D" id="3.30.110.30">
    <property type="entry name" value="C-terminal domain of ProRS"/>
    <property type="match status" value="1"/>
</dbReference>
<dbReference type="SUPFAM" id="SSF52954">
    <property type="entry name" value="Class II aaRS ABD-related"/>
    <property type="match status" value="1"/>
</dbReference>
<keyword evidence="2 8" id="KW-0547">Nucleotide-binding</keyword>
<protein>
    <recommendedName>
        <fullName evidence="8">Proline--tRNA ligase</fullName>
        <ecNumber evidence="8">6.1.1.15</ecNumber>
    </recommendedName>
    <alternativeName>
        <fullName evidence="8">Prolyl-tRNA synthetase</fullName>
        <shortName evidence="8">ProRS</shortName>
    </alternativeName>
</protein>
<dbReference type="InterPro" id="IPR045864">
    <property type="entry name" value="aa-tRNA-synth_II/BPL/LPL"/>
</dbReference>
<dbReference type="FunFam" id="3.30.930.10:FF:000037">
    <property type="entry name" value="Proline--tRNA ligase"/>
    <property type="match status" value="1"/>
</dbReference>
<dbReference type="SUPFAM" id="SSF64586">
    <property type="entry name" value="C-terminal domain of ProRS"/>
    <property type="match status" value="1"/>
</dbReference>
<evidence type="ECO:0000256" key="8">
    <source>
        <dbReference type="HAMAP-Rule" id="MF_01571"/>
    </source>
</evidence>
<dbReference type="EC" id="6.1.1.15" evidence="8"/>
<comment type="similarity">
    <text evidence="7 8">Belongs to the class-II aminoacyl-tRNA synthetase family. ProS type 3 subfamily.</text>
</comment>
<dbReference type="Gene3D" id="3.30.930.10">
    <property type="entry name" value="Bira Bifunctional Protein, Domain 2"/>
    <property type="match status" value="1"/>
</dbReference>
<reference evidence="10" key="1">
    <citation type="journal article" date="2014" name="Genome Biol. Evol.">
        <title>Pangenome evidence for extensive interdomain horizontal transfer affecting lineage core and shell genes in uncultured planktonic thaumarchaeota and euryarchaeota.</title>
        <authorList>
            <person name="Deschamps P."/>
            <person name="Zivanovic Y."/>
            <person name="Moreira D."/>
            <person name="Rodriguez-Valera F."/>
            <person name="Lopez-Garcia P."/>
        </authorList>
    </citation>
    <scope>NUCLEOTIDE SEQUENCE</scope>
</reference>
<dbReference type="InterPro" id="IPR033721">
    <property type="entry name" value="ProRS_core_arch_euk"/>
</dbReference>
<dbReference type="SMART" id="SM00946">
    <property type="entry name" value="ProRS-C_1"/>
    <property type="match status" value="1"/>
</dbReference>
<keyword evidence="8" id="KW-0963">Cytoplasm</keyword>
<dbReference type="SUPFAM" id="SSF55681">
    <property type="entry name" value="Class II aaRS and biotin synthetases"/>
    <property type="match status" value="1"/>
</dbReference>
<dbReference type="AlphaFoldDB" id="A0A075HIW4"/>
<dbReference type="CDD" id="cd00778">
    <property type="entry name" value="ProRS_core_arch_euk"/>
    <property type="match status" value="1"/>
</dbReference>
<comment type="domain">
    <text evidence="8">Consists of three domains: the N-terminal catalytic domain, the anticodon-binding domain and the C-terminal extension.</text>
</comment>
<dbReference type="Gene3D" id="3.40.50.800">
    <property type="entry name" value="Anticodon-binding domain"/>
    <property type="match status" value="1"/>
</dbReference>
<evidence type="ECO:0000313" key="10">
    <source>
        <dbReference type="EMBL" id="AIF16336.1"/>
    </source>
</evidence>
<dbReference type="PANTHER" id="PTHR43382:SF2">
    <property type="entry name" value="BIFUNCTIONAL GLUTAMATE_PROLINE--TRNA LIGASE"/>
    <property type="match status" value="1"/>
</dbReference>
<dbReference type="PRINTS" id="PR01046">
    <property type="entry name" value="TRNASYNTHPRO"/>
</dbReference>
<dbReference type="HAMAP" id="MF_01571">
    <property type="entry name" value="Pro_tRNA_synth_type3"/>
    <property type="match status" value="1"/>
</dbReference>
<gene>
    <name evidence="10" type="primary">PARS</name>
    <name evidence="8 10" type="synonym">proS</name>
</gene>
<dbReference type="Pfam" id="PF03129">
    <property type="entry name" value="HGTP_anticodon"/>
    <property type="match status" value="1"/>
</dbReference>
<keyword evidence="5 8" id="KW-0030">Aminoacyl-tRNA synthetase</keyword>
<proteinExistence type="inferred from homology"/>
<dbReference type="Pfam" id="PF00587">
    <property type="entry name" value="tRNA-synt_2b"/>
    <property type="match status" value="1"/>
</dbReference>
<dbReference type="GO" id="GO:0006433">
    <property type="term" value="P:prolyl-tRNA aminoacylation"/>
    <property type="evidence" value="ECO:0007669"/>
    <property type="project" value="UniProtKB-UniRule"/>
</dbReference>
<organism evidence="10">
    <name type="scientific">uncultured marine thaumarchaeote KM3_73_F02</name>
    <dbReference type="NCBI Taxonomy" id="1456268"/>
    <lineage>
        <taxon>Archaea</taxon>
        <taxon>Nitrososphaerota</taxon>
        <taxon>environmental samples</taxon>
    </lineage>
</organism>
<comment type="subunit">
    <text evidence="8">Homodimer.</text>
</comment>